<name>A0A9P3GZK7_9FUNG</name>
<dbReference type="OrthoDB" id="2421352at2759"/>
<dbReference type="Proteomes" id="UP000827284">
    <property type="component" value="Unassembled WGS sequence"/>
</dbReference>
<evidence type="ECO:0000313" key="3">
    <source>
        <dbReference type="Proteomes" id="UP000827284"/>
    </source>
</evidence>
<protein>
    <submittedName>
        <fullName evidence="2">Uncharacterized protein</fullName>
    </submittedName>
</protein>
<gene>
    <name evidence="2" type="ORF">EMPS_00192</name>
</gene>
<dbReference type="AlphaFoldDB" id="A0A9P3GZK7"/>
<sequence>MKQSTKEHSLVFVFFQANNEKEFWADHLLQLNSQTTSKSAGVLVQNLGFKQAEAAYNHCSSEIDVGAVPFESSSVPDPKLSDTESSTTNEVGEDETGEENEQNGEDETQNDSVSEPNKSRKYEPSVQLVLPASSKTMVHGE</sequence>
<comment type="caution">
    <text evidence="2">The sequence shown here is derived from an EMBL/GenBank/DDBJ whole genome shotgun (WGS) entry which is preliminary data.</text>
</comment>
<keyword evidence="3" id="KW-1185">Reference proteome</keyword>
<reference evidence="2" key="2">
    <citation type="journal article" date="2022" name="Microbiol. Resour. Announc.">
        <title>Whole-Genome Sequence of Entomortierella parvispora E1425, a Mucoromycotan Fungus Associated with Burkholderiaceae-Related Endosymbiotic Bacteria.</title>
        <authorList>
            <person name="Herlambang A."/>
            <person name="Guo Y."/>
            <person name="Takashima Y."/>
            <person name="Narisawa K."/>
            <person name="Ohta H."/>
            <person name="Nishizawa T."/>
        </authorList>
    </citation>
    <scope>NUCLEOTIDE SEQUENCE</scope>
    <source>
        <strain evidence="2">E1425</strain>
    </source>
</reference>
<proteinExistence type="predicted"/>
<evidence type="ECO:0000313" key="2">
    <source>
        <dbReference type="EMBL" id="GJJ67846.1"/>
    </source>
</evidence>
<dbReference type="EMBL" id="BQFW01000001">
    <property type="protein sequence ID" value="GJJ67846.1"/>
    <property type="molecule type" value="Genomic_DNA"/>
</dbReference>
<evidence type="ECO:0000256" key="1">
    <source>
        <dbReference type="SAM" id="MobiDB-lite"/>
    </source>
</evidence>
<reference evidence="2" key="1">
    <citation type="submission" date="2021-11" db="EMBL/GenBank/DDBJ databases">
        <authorList>
            <person name="Herlambang A."/>
            <person name="Guo Y."/>
            <person name="Takashima Y."/>
            <person name="Nishizawa T."/>
        </authorList>
    </citation>
    <scope>NUCLEOTIDE SEQUENCE</scope>
    <source>
        <strain evidence="2">E1425</strain>
    </source>
</reference>
<accession>A0A9P3GZK7</accession>
<organism evidence="2 3">
    <name type="scientific">Entomortierella parvispora</name>
    <dbReference type="NCBI Taxonomy" id="205924"/>
    <lineage>
        <taxon>Eukaryota</taxon>
        <taxon>Fungi</taxon>
        <taxon>Fungi incertae sedis</taxon>
        <taxon>Mucoromycota</taxon>
        <taxon>Mortierellomycotina</taxon>
        <taxon>Mortierellomycetes</taxon>
        <taxon>Mortierellales</taxon>
        <taxon>Mortierellaceae</taxon>
        <taxon>Entomortierella</taxon>
    </lineage>
</organism>
<feature type="compositionally biased region" description="Acidic residues" evidence="1">
    <location>
        <begin position="91"/>
        <end position="109"/>
    </location>
</feature>
<feature type="region of interest" description="Disordered" evidence="1">
    <location>
        <begin position="69"/>
        <end position="141"/>
    </location>
</feature>